<dbReference type="Proteomes" id="UP000184386">
    <property type="component" value="Unassembled WGS sequence"/>
</dbReference>
<dbReference type="PANTHER" id="PTHR43792">
    <property type="entry name" value="GNAT FAMILY, PUTATIVE (AFU_ORTHOLOGUE AFUA_3G00765)-RELATED-RELATED"/>
    <property type="match status" value="1"/>
</dbReference>
<proteinExistence type="predicted"/>
<protein>
    <submittedName>
        <fullName evidence="2">Protein N-acetyltransferase, RimJ/RimL family</fullName>
    </submittedName>
</protein>
<dbReference type="GO" id="GO:0016747">
    <property type="term" value="F:acyltransferase activity, transferring groups other than amino-acyl groups"/>
    <property type="evidence" value="ECO:0007669"/>
    <property type="project" value="InterPro"/>
</dbReference>
<dbReference type="EMBL" id="FRAC01000010">
    <property type="protein sequence ID" value="SHK21605.1"/>
    <property type="molecule type" value="Genomic_DNA"/>
</dbReference>
<dbReference type="PANTHER" id="PTHR43792:SF1">
    <property type="entry name" value="N-ACETYLTRANSFERASE DOMAIN-CONTAINING PROTEIN"/>
    <property type="match status" value="1"/>
</dbReference>
<dbReference type="AlphaFoldDB" id="A0A1M6QN62"/>
<keyword evidence="3" id="KW-1185">Reference proteome</keyword>
<dbReference type="OrthoDB" id="9798081at2"/>
<gene>
    <name evidence="2" type="ORF">SAMN02745136_01951</name>
</gene>
<organism evidence="2 3">
    <name type="scientific">Anaerocolumna jejuensis DSM 15929</name>
    <dbReference type="NCBI Taxonomy" id="1121322"/>
    <lineage>
        <taxon>Bacteria</taxon>
        <taxon>Bacillati</taxon>
        <taxon>Bacillota</taxon>
        <taxon>Clostridia</taxon>
        <taxon>Lachnospirales</taxon>
        <taxon>Lachnospiraceae</taxon>
        <taxon>Anaerocolumna</taxon>
    </lineage>
</organism>
<reference evidence="2 3" key="1">
    <citation type="submission" date="2016-11" db="EMBL/GenBank/DDBJ databases">
        <authorList>
            <person name="Jaros S."/>
            <person name="Januszkiewicz K."/>
            <person name="Wedrychowicz H."/>
        </authorList>
    </citation>
    <scope>NUCLEOTIDE SEQUENCE [LARGE SCALE GENOMIC DNA]</scope>
    <source>
        <strain evidence="2 3">DSM 15929</strain>
    </source>
</reference>
<keyword evidence="2" id="KW-0808">Transferase</keyword>
<dbReference type="InterPro" id="IPR051531">
    <property type="entry name" value="N-acetyltransferase"/>
</dbReference>
<sequence>MYFLKSERIGFSKWTEKDIELARSLWGEKNVTRYLCASGTFTEEEIKTRLGLEIENQKKFGVQYWPVFELATGDFIGCCGLRPYKLEEGIFEIGFHLKERFWGKGFANEGAKAVIQYAFEQLQATDIFAGHNPHNVNSGKALERLGFHYISDEFYPPTGLYHPSYKYK</sequence>
<dbReference type="Gene3D" id="3.40.630.30">
    <property type="match status" value="1"/>
</dbReference>
<feature type="domain" description="N-acetyltransferase" evidence="1">
    <location>
        <begin position="9"/>
        <end position="168"/>
    </location>
</feature>
<dbReference type="InterPro" id="IPR000182">
    <property type="entry name" value="GNAT_dom"/>
</dbReference>
<dbReference type="InterPro" id="IPR016181">
    <property type="entry name" value="Acyl_CoA_acyltransferase"/>
</dbReference>
<dbReference type="SUPFAM" id="SSF55729">
    <property type="entry name" value="Acyl-CoA N-acyltransferases (Nat)"/>
    <property type="match status" value="1"/>
</dbReference>
<dbReference type="STRING" id="1121322.SAMN02745136_01951"/>
<evidence type="ECO:0000313" key="3">
    <source>
        <dbReference type="Proteomes" id="UP000184386"/>
    </source>
</evidence>
<dbReference type="PROSITE" id="PS51186">
    <property type="entry name" value="GNAT"/>
    <property type="match status" value="1"/>
</dbReference>
<evidence type="ECO:0000259" key="1">
    <source>
        <dbReference type="PROSITE" id="PS51186"/>
    </source>
</evidence>
<name>A0A1M6QN62_9FIRM</name>
<dbReference type="RefSeq" id="WP_073275291.1">
    <property type="nucleotide sequence ID" value="NZ_FRAC01000010.1"/>
</dbReference>
<evidence type="ECO:0000313" key="2">
    <source>
        <dbReference type="EMBL" id="SHK21605.1"/>
    </source>
</evidence>
<dbReference type="Pfam" id="PF13302">
    <property type="entry name" value="Acetyltransf_3"/>
    <property type="match status" value="1"/>
</dbReference>
<accession>A0A1M6QN62</accession>